<dbReference type="OMA" id="ATTIWND"/>
<dbReference type="InParanoid" id="A0A0R0L6P6"/>
<proteinExistence type="predicted"/>
<dbReference type="SMR" id="A0A0R0L6P6"/>
<dbReference type="PANTHER" id="PTHR37610">
    <property type="entry name" value="CCHC-TYPE DOMAIN-CONTAINING PROTEIN"/>
    <property type="match status" value="1"/>
</dbReference>
<protein>
    <recommendedName>
        <fullName evidence="4">Retrotransposon Copia-like N-terminal domain-containing protein</fullName>
    </recommendedName>
</protein>
<reference evidence="1" key="3">
    <citation type="submission" date="2018-07" db="EMBL/GenBank/DDBJ databases">
        <title>WGS assembly of Glycine max.</title>
        <authorList>
            <person name="Schmutz J."/>
            <person name="Cannon S."/>
            <person name="Schlueter J."/>
            <person name="Ma J."/>
            <person name="Mitros T."/>
            <person name="Nelson W."/>
            <person name="Hyten D."/>
            <person name="Song Q."/>
            <person name="Thelen J."/>
            <person name="Cheng J."/>
            <person name="Xu D."/>
            <person name="Hellsten U."/>
            <person name="May G."/>
            <person name="Yu Y."/>
            <person name="Sakurai T."/>
            <person name="Umezawa T."/>
            <person name="Bhattacharyya M."/>
            <person name="Sandhu D."/>
            <person name="Valliyodan B."/>
            <person name="Lindquist E."/>
            <person name="Peto M."/>
            <person name="Grant D."/>
            <person name="Shu S."/>
            <person name="Goodstein D."/>
            <person name="Barry K."/>
            <person name="Futrell-Griggs M."/>
            <person name="Abernathy B."/>
            <person name="Du J."/>
            <person name="Tian Z."/>
            <person name="Zhu L."/>
            <person name="Gill N."/>
            <person name="Joshi T."/>
            <person name="Libault M."/>
            <person name="Sethuraman A."/>
            <person name="Zhang X."/>
            <person name="Shinozaki K."/>
            <person name="Nguyen H."/>
            <person name="Wing R."/>
            <person name="Cregan P."/>
            <person name="Specht J."/>
            <person name="Grimwood J."/>
            <person name="Rokhsar D."/>
            <person name="Stacey G."/>
            <person name="Shoemaker R."/>
            <person name="Jackson S."/>
        </authorList>
    </citation>
    <scope>NUCLEOTIDE SEQUENCE</scope>
    <source>
        <tissue evidence="1">Callus</tissue>
    </source>
</reference>
<evidence type="ECO:0000313" key="1">
    <source>
        <dbReference type="EMBL" id="KRH72408.1"/>
    </source>
</evidence>
<dbReference type="PANTHER" id="PTHR37610:SF97">
    <property type="entry name" value="RETROTRANSPOSON GAG DOMAIN-CONTAINING PROTEIN"/>
    <property type="match status" value="1"/>
</dbReference>
<dbReference type="EnsemblPlants" id="KRH72408">
    <property type="protein sequence ID" value="KRH72408"/>
    <property type="gene ID" value="GLYMA_02G210200"/>
</dbReference>
<evidence type="ECO:0000313" key="3">
    <source>
        <dbReference type="Proteomes" id="UP000008827"/>
    </source>
</evidence>
<dbReference type="Proteomes" id="UP000008827">
    <property type="component" value="Chromosome 2"/>
</dbReference>
<gene>
    <name evidence="1" type="ORF">GLYMA_02G210200</name>
</gene>
<reference evidence="2" key="2">
    <citation type="submission" date="2018-02" db="UniProtKB">
        <authorList>
            <consortium name="EnsemblPlants"/>
        </authorList>
    </citation>
    <scope>IDENTIFICATION</scope>
    <source>
        <strain evidence="2">Williams 82</strain>
    </source>
</reference>
<dbReference type="EMBL" id="CM000835">
    <property type="protein sequence ID" value="KRH72408.1"/>
    <property type="molecule type" value="Genomic_DNA"/>
</dbReference>
<reference evidence="1 2" key="1">
    <citation type="journal article" date="2010" name="Nature">
        <title>Genome sequence of the palaeopolyploid soybean.</title>
        <authorList>
            <person name="Schmutz J."/>
            <person name="Cannon S.B."/>
            <person name="Schlueter J."/>
            <person name="Ma J."/>
            <person name="Mitros T."/>
            <person name="Nelson W."/>
            <person name="Hyten D.L."/>
            <person name="Song Q."/>
            <person name="Thelen J.J."/>
            <person name="Cheng J."/>
            <person name="Xu D."/>
            <person name="Hellsten U."/>
            <person name="May G.D."/>
            <person name="Yu Y."/>
            <person name="Sakurai T."/>
            <person name="Umezawa T."/>
            <person name="Bhattacharyya M.K."/>
            <person name="Sandhu D."/>
            <person name="Valliyodan B."/>
            <person name="Lindquist E."/>
            <person name="Peto M."/>
            <person name="Grant D."/>
            <person name="Shu S."/>
            <person name="Goodstein D."/>
            <person name="Barry K."/>
            <person name="Futrell-Griggs M."/>
            <person name="Abernathy B."/>
            <person name="Du J."/>
            <person name="Tian Z."/>
            <person name="Zhu L."/>
            <person name="Gill N."/>
            <person name="Joshi T."/>
            <person name="Libault M."/>
            <person name="Sethuraman A."/>
            <person name="Zhang X.-C."/>
            <person name="Shinozaki K."/>
            <person name="Nguyen H.T."/>
            <person name="Wing R.A."/>
            <person name="Cregan P."/>
            <person name="Specht J."/>
            <person name="Grimwood J."/>
            <person name="Rokhsar D."/>
            <person name="Stacey G."/>
            <person name="Shoemaker R.C."/>
            <person name="Jackson S.A."/>
        </authorList>
    </citation>
    <scope>NUCLEOTIDE SEQUENCE</scope>
    <source>
        <strain evidence="2">cv. Williams 82</strain>
        <tissue evidence="1">Callus</tissue>
    </source>
</reference>
<evidence type="ECO:0008006" key="4">
    <source>
        <dbReference type="Google" id="ProtNLM"/>
    </source>
</evidence>
<dbReference type="Gramene" id="KRH72408">
    <property type="protein sequence ID" value="KRH72408"/>
    <property type="gene ID" value="GLYMA_02G210200"/>
</dbReference>
<name>A0A0R0L6P6_SOYBN</name>
<evidence type="ECO:0000313" key="2">
    <source>
        <dbReference type="EnsemblPlants" id="KRH72408"/>
    </source>
</evidence>
<sequence length="88" mass="10178">MTLLGKNKFGFVDGFILEPPLEHSSHALWQRNDSIVASWLLNSLTKEIQISSFHCSTTQAIWNNLKERFEQRNGPLIFQLKHELANLQ</sequence>
<dbReference type="AlphaFoldDB" id="A0A0R0L6P6"/>
<accession>A0A0R0L6P6</accession>
<organism evidence="1">
    <name type="scientific">Glycine max</name>
    <name type="common">Soybean</name>
    <name type="synonym">Glycine hispida</name>
    <dbReference type="NCBI Taxonomy" id="3847"/>
    <lineage>
        <taxon>Eukaryota</taxon>
        <taxon>Viridiplantae</taxon>
        <taxon>Streptophyta</taxon>
        <taxon>Embryophyta</taxon>
        <taxon>Tracheophyta</taxon>
        <taxon>Spermatophyta</taxon>
        <taxon>Magnoliopsida</taxon>
        <taxon>eudicotyledons</taxon>
        <taxon>Gunneridae</taxon>
        <taxon>Pentapetalae</taxon>
        <taxon>rosids</taxon>
        <taxon>fabids</taxon>
        <taxon>Fabales</taxon>
        <taxon>Fabaceae</taxon>
        <taxon>Papilionoideae</taxon>
        <taxon>50 kb inversion clade</taxon>
        <taxon>NPAAA clade</taxon>
        <taxon>indigoferoid/millettioid clade</taxon>
        <taxon>Phaseoleae</taxon>
        <taxon>Glycine</taxon>
        <taxon>Glycine subgen. Soja</taxon>
    </lineage>
</organism>
<keyword evidence="3" id="KW-1185">Reference proteome</keyword>